<keyword evidence="6" id="KW-1185">Reference proteome</keyword>
<dbReference type="Pfam" id="PF13377">
    <property type="entry name" value="Peripla_BP_3"/>
    <property type="match status" value="1"/>
</dbReference>
<proteinExistence type="predicted"/>
<dbReference type="SMART" id="SM00354">
    <property type="entry name" value="HTH_LACI"/>
    <property type="match status" value="1"/>
</dbReference>
<keyword evidence="2" id="KW-0238">DNA-binding</keyword>
<keyword evidence="3" id="KW-0804">Transcription</keyword>
<evidence type="ECO:0000256" key="3">
    <source>
        <dbReference type="ARBA" id="ARBA00023163"/>
    </source>
</evidence>
<evidence type="ECO:0000256" key="2">
    <source>
        <dbReference type="ARBA" id="ARBA00023125"/>
    </source>
</evidence>
<reference evidence="6" key="1">
    <citation type="submission" date="2017-02" db="EMBL/GenBank/DDBJ databases">
        <authorList>
            <person name="Varghese N."/>
            <person name="Submissions S."/>
        </authorList>
    </citation>
    <scope>NUCLEOTIDE SEQUENCE [LARGE SCALE GENOMIC DNA]</scope>
    <source>
        <strain evidence="6">ATCC 25662</strain>
    </source>
</reference>
<organism evidence="5 6">
    <name type="scientific">Anaerorhabdus furcosa</name>
    <dbReference type="NCBI Taxonomy" id="118967"/>
    <lineage>
        <taxon>Bacteria</taxon>
        <taxon>Bacillati</taxon>
        <taxon>Bacillota</taxon>
        <taxon>Erysipelotrichia</taxon>
        <taxon>Erysipelotrichales</taxon>
        <taxon>Erysipelotrichaceae</taxon>
        <taxon>Anaerorhabdus</taxon>
    </lineage>
</organism>
<dbReference type="STRING" id="118967.SAMN02745191_2284"/>
<dbReference type="CDD" id="cd01392">
    <property type="entry name" value="HTH_LacI"/>
    <property type="match status" value="1"/>
</dbReference>
<dbReference type="OrthoDB" id="9803256at2"/>
<dbReference type="GO" id="GO:0003700">
    <property type="term" value="F:DNA-binding transcription factor activity"/>
    <property type="evidence" value="ECO:0007669"/>
    <property type="project" value="TreeGrafter"/>
</dbReference>
<dbReference type="Proteomes" id="UP000243297">
    <property type="component" value="Unassembled WGS sequence"/>
</dbReference>
<dbReference type="Pfam" id="PF00356">
    <property type="entry name" value="LacI"/>
    <property type="match status" value="1"/>
</dbReference>
<dbReference type="SUPFAM" id="SSF47413">
    <property type="entry name" value="lambda repressor-like DNA-binding domains"/>
    <property type="match status" value="1"/>
</dbReference>
<dbReference type="SUPFAM" id="SSF53822">
    <property type="entry name" value="Periplasmic binding protein-like I"/>
    <property type="match status" value="1"/>
</dbReference>
<dbReference type="RefSeq" id="WP_078712670.1">
    <property type="nucleotide sequence ID" value="NZ_FUWY01000008.1"/>
</dbReference>
<dbReference type="GO" id="GO:0000976">
    <property type="term" value="F:transcription cis-regulatory region binding"/>
    <property type="evidence" value="ECO:0007669"/>
    <property type="project" value="TreeGrafter"/>
</dbReference>
<sequence length="340" mass="38941">MVTIRDVAKAANVSISTVSRVLNYDPSLNVPEATKKRVFETVEKMGYSKKEIKMKNNYSRNRVGIVQWYTNEKELNDPFYHSIRVGVESTLHNNNIEIVRSFKDDEDYFTKLDGLDGLICIGKFSKTEIAEFRKITDKIIFIDMFMEKIYVNTIVMDVQNALKDAIEYLISLGHRRIGFLGGIEFTTDGLRYRDQRKNFFEKYCSSYNIEYLKYIREDQFTSQSGYEMMKSILSLPKLPTAIFCANDPIAFGALSAISEAGLSVPDDISIIGFNNDPTSAYANPPLTTINVPSEKMGEFSAQFLSMFLKQKKIYPMMSMVPCELIIRQSCSKPKQTNNWI</sequence>
<dbReference type="PROSITE" id="PS50932">
    <property type="entry name" value="HTH_LACI_2"/>
    <property type="match status" value="1"/>
</dbReference>
<feature type="domain" description="HTH lacI-type" evidence="4">
    <location>
        <begin position="2"/>
        <end position="64"/>
    </location>
</feature>
<dbReference type="Gene3D" id="1.10.260.40">
    <property type="entry name" value="lambda repressor-like DNA-binding domains"/>
    <property type="match status" value="1"/>
</dbReference>
<gene>
    <name evidence="5" type="ORF">SAMN02745191_2284</name>
</gene>
<dbReference type="AlphaFoldDB" id="A0A1T4Q2S3"/>
<accession>A0A1T4Q2S3</accession>
<dbReference type="Gene3D" id="3.40.50.2300">
    <property type="match status" value="2"/>
</dbReference>
<evidence type="ECO:0000259" key="4">
    <source>
        <dbReference type="PROSITE" id="PS50932"/>
    </source>
</evidence>
<dbReference type="PROSITE" id="PS00356">
    <property type="entry name" value="HTH_LACI_1"/>
    <property type="match status" value="1"/>
</dbReference>
<protein>
    <submittedName>
        <fullName evidence="5">Transcriptional regulator, LacI family</fullName>
    </submittedName>
</protein>
<keyword evidence="1" id="KW-0805">Transcription regulation</keyword>
<dbReference type="PANTHER" id="PTHR30146:SF149">
    <property type="entry name" value="HTH-TYPE TRANSCRIPTIONAL REGULATOR EBGR"/>
    <property type="match status" value="1"/>
</dbReference>
<dbReference type="PANTHER" id="PTHR30146">
    <property type="entry name" value="LACI-RELATED TRANSCRIPTIONAL REPRESSOR"/>
    <property type="match status" value="1"/>
</dbReference>
<dbReference type="InterPro" id="IPR010982">
    <property type="entry name" value="Lambda_DNA-bd_dom_sf"/>
</dbReference>
<dbReference type="PRINTS" id="PR00036">
    <property type="entry name" value="HTHLACI"/>
</dbReference>
<evidence type="ECO:0000313" key="6">
    <source>
        <dbReference type="Proteomes" id="UP000243297"/>
    </source>
</evidence>
<name>A0A1T4Q2S3_9FIRM</name>
<evidence type="ECO:0000256" key="1">
    <source>
        <dbReference type="ARBA" id="ARBA00023015"/>
    </source>
</evidence>
<dbReference type="CDD" id="cd01544">
    <property type="entry name" value="PBP1_GalR"/>
    <property type="match status" value="1"/>
</dbReference>
<evidence type="ECO:0000313" key="5">
    <source>
        <dbReference type="EMBL" id="SJZ98039.1"/>
    </source>
</evidence>
<dbReference type="InterPro" id="IPR028082">
    <property type="entry name" value="Peripla_BP_I"/>
</dbReference>
<dbReference type="EMBL" id="FUWY01000008">
    <property type="protein sequence ID" value="SJZ98039.1"/>
    <property type="molecule type" value="Genomic_DNA"/>
</dbReference>
<dbReference type="InterPro" id="IPR000843">
    <property type="entry name" value="HTH_LacI"/>
</dbReference>
<dbReference type="InterPro" id="IPR046335">
    <property type="entry name" value="LacI/GalR-like_sensor"/>
</dbReference>